<name>A0A4Y2J4N4_ARAVE</name>
<evidence type="ECO:0000313" key="1">
    <source>
        <dbReference type="EMBL" id="GBM84900.1"/>
    </source>
</evidence>
<proteinExistence type="predicted"/>
<reference evidence="1 2" key="1">
    <citation type="journal article" date="2019" name="Sci. Rep.">
        <title>Orb-weaving spider Araneus ventricosus genome elucidates the spidroin gene catalogue.</title>
        <authorList>
            <person name="Kono N."/>
            <person name="Nakamura H."/>
            <person name="Ohtoshi R."/>
            <person name="Moran D.A.P."/>
            <person name="Shinohara A."/>
            <person name="Yoshida Y."/>
            <person name="Fujiwara M."/>
            <person name="Mori M."/>
            <person name="Tomita M."/>
            <person name="Arakawa K."/>
        </authorList>
    </citation>
    <scope>NUCLEOTIDE SEQUENCE [LARGE SCALE GENOMIC DNA]</scope>
</reference>
<comment type="caution">
    <text evidence="1">The sequence shown here is derived from an EMBL/GenBank/DDBJ whole genome shotgun (WGS) entry which is preliminary data.</text>
</comment>
<dbReference type="AlphaFoldDB" id="A0A4Y2J4N4"/>
<dbReference type="EMBL" id="BGPR01003195">
    <property type="protein sequence ID" value="GBM84900.1"/>
    <property type="molecule type" value="Genomic_DNA"/>
</dbReference>
<accession>A0A4Y2J4N4</accession>
<keyword evidence="2" id="KW-1185">Reference proteome</keyword>
<protein>
    <submittedName>
        <fullName evidence="1">Uncharacterized protein</fullName>
    </submittedName>
</protein>
<dbReference type="Proteomes" id="UP000499080">
    <property type="component" value="Unassembled WGS sequence"/>
</dbReference>
<evidence type="ECO:0000313" key="2">
    <source>
        <dbReference type="Proteomes" id="UP000499080"/>
    </source>
</evidence>
<gene>
    <name evidence="1" type="ORF">AVEN_133232_1</name>
</gene>
<sequence>MALKMALSMSTGILEHSPSMDAFISFPDVTYKTDRIKWVAVQIAGISGAFLQCGFSISFQMSLIKLVDGIKNGVNWYFHSSMDSPDAYL</sequence>
<organism evidence="1 2">
    <name type="scientific">Araneus ventricosus</name>
    <name type="common">Orbweaver spider</name>
    <name type="synonym">Epeira ventricosa</name>
    <dbReference type="NCBI Taxonomy" id="182803"/>
    <lineage>
        <taxon>Eukaryota</taxon>
        <taxon>Metazoa</taxon>
        <taxon>Ecdysozoa</taxon>
        <taxon>Arthropoda</taxon>
        <taxon>Chelicerata</taxon>
        <taxon>Arachnida</taxon>
        <taxon>Araneae</taxon>
        <taxon>Araneomorphae</taxon>
        <taxon>Entelegynae</taxon>
        <taxon>Araneoidea</taxon>
        <taxon>Araneidae</taxon>
        <taxon>Araneus</taxon>
    </lineage>
</organism>